<dbReference type="Gene3D" id="3.30.420.10">
    <property type="entry name" value="Ribonuclease H-like superfamily/Ribonuclease H"/>
    <property type="match status" value="1"/>
</dbReference>
<dbReference type="InterPro" id="IPR012337">
    <property type="entry name" value="RNaseH-like_sf"/>
</dbReference>
<evidence type="ECO:0000256" key="8">
    <source>
        <dbReference type="ARBA" id="ARBA00047989"/>
    </source>
</evidence>
<dbReference type="Gene3D" id="3.60.140.10">
    <property type="entry name" value="CNF1/YfiH-like putative cysteine hydrolases"/>
    <property type="match status" value="1"/>
</dbReference>
<dbReference type="Pfam" id="PF02578">
    <property type="entry name" value="Cu-oxidase_4"/>
    <property type="match status" value="1"/>
</dbReference>
<dbReference type="InterPro" id="IPR003730">
    <property type="entry name" value="Cu_polyphenol_OxRdtase"/>
</dbReference>
<dbReference type="InterPro" id="IPR038371">
    <property type="entry name" value="Cu_polyphenol_OxRdtase_sf"/>
</dbReference>
<accession>A0ABT1RUN2</accession>
<comment type="catalytic activity">
    <reaction evidence="8">
        <text>adenosine + H2O + H(+) = inosine + NH4(+)</text>
        <dbReference type="Rhea" id="RHEA:24408"/>
        <dbReference type="ChEBI" id="CHEBI:15377"/>
        <dbReference type="ChEBI" id="CHEBI:15378"/>
        <dbReference type="ChEBI" id="CHEBI:16335"/>
        <dbReference type="ChEBI" id="CHEBI:17596"/>
        <dbReference type="ChEBI" id="CHEBI:28938"/>
        <dbReference type="EC" id="3.5.4.4"/>
    </reaction>
    <physiologicalReaction direction="left-to-right" evidence="8">
        <dbReference type="Rhea" id="RHEA:24409"/>
    </physiologicalReaction>
</comment>
<evidence type="ECO:0000256" key="3">
    <source>
        <dbReference type="ARBA" id="ARBA00007353"/>
    </source>
</evidence>
<comment type="catalytic activity">
    <reaction evidence="1">
        <text>inosine + phosphate = alpha-D-ribose 1-phosphate + hypoxanthine</text>
        <dbReference type="Rhea" id="RHEA:27646"/>
        <dbReference type="ChEBI" id="CHEBI:17368"/>
        <dbReference type="ChEBI" id="CHEBI:17596"/>
        <dbReference type="ChEBI" id="CHEBI:43474"/>
        <dbReference type="ChEBI" id="CHEBI:57720"/>
        <dbReference type="EC" id="2.4.2.1"/>
    </reaction>
    <physiologicalReaction direction="left-to-right" evidence="1">
        <dbReference type="Rhea" id="RHEA:27647"/>
    </physiologicalReaction>
</comment>
<name>A0ABT1RUN2_9FIRM</name>
<dbReference type="EMBL" id="JANFZH010000001">
    <property type="protein sequence ID" value="MCQ4838318.1"/>
    <property type="molecule type" value="Genomic_DNA"/>
</dbReference>
<proteinExistence type="inferred from homology"/>
<dbReference type="InterPro" id="IPR036397">
    <property type="entry name" value="RNaseH_sf"/>
</dbReference>
<keyword evidence="13" id="KW-1185">Reference proteome</keyword>
<dbReference type="PANTHER" id="PTHR30616:SF2">
    <property type="entry name" value="PURINE NUCLEOSIDE PHOSPHORYLASE LACC1"/>
    <property type="match status" value="1"/>
</dbReference>
<feature type="domain" description="Exonuclease" evidence="11">
    <location>
        <begin position="1"/>
        <end position="179"/>
    </location>
</feature>
<dbReference type="Pfam" id="PF00929">
    <property type="entry name" value="RNase_T"/>
    <property type="match status" value="1"/>
</dbReference>
<comment type="catalytic activity">
    <reaction evidence="9">
        <text>adenosine + phosphate = alpha-D-ribose 1-phosphate + adenine</text>
        <dbReference type="Rhea" id="RHEA:27642"/>
        <dbReference type="ChEBI" id="CHEBI:16335"/>
        <dbReference type="ChEBI" id="CHEBI:16708"/>
        <dbReference type="ChEBI" id="CHEBI:43474"/>
        <dbReference type="ChEBI" id="CHEBI:57720"/>
        <dbReference type="EC" id="2.4.2.1"/>
    </reaction>
    <physiologicalReaction direction="left-to-right" evidence="9">
        <dbReference type="Rhea" id="RHEA:27643"/>
    </physiologicalReaction>
</comment>
<evidence type="ECO:0000256" key="1">
    <source>
        <dbReference type="ARBA" id="ARBA00000553"/>
    </source>
</evidence>
<dbReference type="InterPro" id="IPR011324">
    <property type="entry name" value="Cytotoxic_necrot_fac-like_cat"/>
</dbReference>
<evidence type="ECO:0000256" key="6">
    <source>
        <dbReference type="ARBA" id="ARBA00022801"/>
    </source>
</evidence>
<evidence type="ECO:0000256" key="5">
    <source>
        <dbReference type="ARBA" id="ARBA00022723"/>
    </source>
</evidence>
<comment type="caution">
    <text evidence="12">The sequence shown here is derived from an EMBL/GenBank/DDBJ whole genome shotgun (WGS) entry which is preliminary data.</text>
</comment>
<evidence type="ECO:0000313" key="12">
    <source>
        <dbReference type="EMBL" id="MCQ4838318.1"/>
    </source>
</evidence>
<dbReference type="CDD" id="cd16833">
    <property type="entry name" value="YfiH"/>
    <property type="match status" value="1"/>
</dbReference>
<dbReference type="SUPFAM" id="SSF64438">
    <property type="entry name" value="CNF1/YfiH-like putative cysteine hydrolases"/>
    <property type="match status" value="1"/>
</dbReference>
<dbReference type="Proteomes" id="UP001524473">
    <property type="component" value="Unassembled WGS sequence"/>
</dbReference>
<gene>
    <name evidence="12" type="primary">pgeF</name>
    <name evidence="12" type="ORF">NE695_00135</name>
</gene>
<keyword evidence="6" id="KW-0378">Hydrolase</keyword>
<dbReference type="NCBIfam" id="TIGR00726">
    <property type="entry name" value="peptidoglycan editing factor PgeF"/>
    <property type="match status" value="1"/>
</dbReference>
<dbReference type="SUPFAM" id="SSF53098">
    <property type="entry name" value="Ribonuclease H-like"/>
    <property type="match status" value="1"/>
</dbReference>
<evidence type="ECO:0000256" key="9">
    <source>
        <dbReference type="ARBA" id="ARBA00048968"/>
    </source>
</evidence>
<keyword evidence="5" id="KW-0479">Metal-binding</keyword>
<comment type="function">
    <text evidence="2">Purine nucleoside enzyme that catalyzes the phosphorolysis of adenosine and inosine nucleosides, yielding D-ribose 1-phosphate and the respective free bases, adenine and hypoxanthine. Also catalyzes the phosphorolysis of S-methyl-5'-thioadenosine into adenine and S-methyl-5-thio-alpha-D-ribose 1-phosphate. Also has adenosine deaminase activity.</text>
</comment>
<evidence type="ECO:0000256" key="7">
    <source>
        <dbReference type="ARBA" id="ARBA00022833"/>
    </source>
</evidence>
<organism evidence="12 13">
    <name type="scientific">Neglectibacter timonensis</name>
    <dbReference type="NCBI Taxonomy" id="1776382"/>
    <lineage>
        <taxon>Bacteria</taxon>
        <taxon>Bacillati</taxon>
        <taxon>Bacillota</taxon>
        <taxon>Clostridia</taxon>
        <taxon>Eubacteriales</taxon>
        <taxon>Oscillospiraceae</taxon>
        <taxon>Neglectibacter</taxon>
    </lineage>
</organism>
<dbReference type="InterPro" id="IPR013520">
    <property type="entry name" value="Ribonucl_H"/>
</dbReference>
<dbReference type="InterPro" id="IPR047201">
    <property type="entry name" value="ERI-1_3'hExo-like"/>
</dbReference>
<reference evidence="12 13" key="1">
    <citation type="submission" date="2022-06" db="EMBL/GenBank/DDBJ databases">
        <title>Isolation of gut microbiota from human fecal samples.</title>
        <authorList>
            <person name="Pamer E.G."/>
            <person name="Barat B."/>
            <person name="Waligurski E."/>
            <person name="Medina S."/>
            <person name="Paddock L."/>
            <person name="Mostad J."/>
        </authorList>
    </citation>
    <scope>NUCLEOTIDE SEQUENCE [LARGE SCALE GENOMIC DNA]</scope>
    <source>
        <strain evidence="12 13">DFI.9.73</strain>
    </source>
</reference>
<evidence type="ECO:0000256" key="2">
    <source>
        <dbReference type="ARBA" id="ARBA00003215"/>
    </source>
</evidence>
<comment type="catalytic activity">
    <reaction evidence="10">
        <text>S-methyl-5'-thioadenosine + phosphate = 5-(methylsulfanyl)-alpha-D-ribose 1-phosphate + adenine</text>
        <dbReference type="Rhea" id="RHEA:11852"/>
        <dbReference type="ChEBI" id="CHEBI:16708"/>
        <dbReference type="ChEBI" id="CHEBI:17509"/>
        <dbReference type="ChEBI" id="CHEBI:43474"/>
        <dbReference type="ChEBI" id="CHEBI:58533"/>
        <dbReference type="EC" id="2.4.2.28"/>
    </reaction>
    <physiologicalReaction direction="left-to-right" evidence="10">
        <dbReference type="Rhea" id="RHEA:11853"/>
    </physiologicalReaction>
</comment>
<dbReference type="PANTHER" id="PTHR30616">
    <property type="entry name" value="UNCHARACTERIZED PROTEIN YFIH"/>
    <property type="match status" value="1"/>
</dbReference>
<dbReference type="SMART" id="SM00479">
    <property type="entry name" value="EXOIII"/>
    <property type="match status" value="1"/>
</dbReference>
<evidence type="ECO:0000256" key="4">
    <source>
        <dbReference type="ARBA" id="ARBA00022679"/>
    </source>
</evidence>
<sequence length="564" mass="63325">MILDLEWNGTYSRRLKGYINEIIEFGAVKCGADLQEKESFSCFVKPQVGKRISTTISNLTSITDENLTDGIPFMQAVSRFRKWAGECLVMTWGTSDILTLVENCRYFSESGKIPFLTRYCDLQRYAEEKMGLGTKEQVGLAKAADLLGLDLSGMEHHRALDDSRMTLKILREIYDISAVEPFVELCDEEFYRRITFKTTYICDLKSPLVQRSHLRFVCPKCGGSSERKTKWMLKNKSFRAEFQCRACGHPFAGRLLIKQKYEGLTVNKKTYPIAQIEKPRQVVPGPLGEMRLEVREGVGILRFPQLAALGGVNHAFTTRVGGVSEREYAAMNLGFGRGDTEEKVAENYRIFCRAAGFDSDSLAAGAQDHHCNIRRVTREQRGVGIWKPRDRESIDGLCTDDPEVTLVIYCADCVPLYFVDPEHHAIGLAHAGWRGTVMGMARAMVERMKEEFGTDPALLQAAVGPSICRDCFEVDEPVAAEFLKLPDSGHFVTGPVGEKYHVDLWECNRRFLLEAGVPAEQITVGKVCTMCESDLLFSHRKTQGRRGSNCAFLALKPAEADQAR</sequence>
<comment type="similarity">
    <text evidence="3">Belongs to the purine nucleoside phosphorylase YfiH/LACC1 family.</text>
</comment>
<evidence type="ECO:0000259" key="11">
    <source>
        <dbReference type="SMART" id="SM00479"/>
    </source>
</evidence>
<keyword evidence="7" id="KW-0862">Zinc</keyword>
<evidence type="ECO:0000256" key="10">
    <source>
        <dbReference type="ARBA" id="ARBA00049893"/>
    </source>
</evidence>
<dbReference type="RefSeq" id="WP_256191451.1">
    <property type="nucleotide sequence ID" value="NZ_CAJKKG010000043.1"/>
</dbReference>
<keyword evidence="4" id="KW-0808">Transferase</keyword>
<protein>
    <submittedName>
        <fullName evidence="12">Peptidoglycan editing factor PgeF</fullName>
    </submittedName>
</protein>
<evidence type="ECO:0000313" key="13">
    <source>
        <dbReference type="Proteomes" id="UP001524473"/>
    </source>
</evidence>
<dbReference type="CDD" id="cd06133">
    <property type="entry name" value="ERI-1_3'hExo_like"/>
    <property type="match status" value="1"/>
</dbReference>